<sequence length="519" mass="58911">MDVDQDMKVTIRMRKIARKKVFAETVAAKQLTSNPPEWKCCNHCFRSAIDIHKHTSLEHSEEIDSKTMDALKKARTACSTSKYILENAEPGEGQKNKHQGSRETPNGCVNPAGVCAGESTSKRRHCSYSEDDVRPWLPMVTQCDAEDEESRCDKKSRTKEGQVLLFYKYVDLADPADICEWQRELCRRLHLHGKIRIAREGLNGTVGGALISTQQYMEAVMTHPYFTDMNIEDFKTSQGGHDSFLDGLVVSIHQEIVPMGMDPMLVSFKDAGCHLTPAQFHEEVQRHRNAKEREEKTNTVFIDCRNFYESRIGIFPDAITPDIRKFSYWPEYVDKNEAVFADKKVLMYCTGGIRCERGSAYLRSKGICKEVLQLKGGIHRYLDQYPDGFFRGKLFVFDNRYAIQTNQDVIAECFHCSKPWDEYEPCSSKHCHQLVLSCPSCRTSGLTTCCRRCAELALDYASGEDGKTKTKKRKEECTCTKNRERIPVEKLDSSSACSAIKVDGVKPCRGTGSTRDVQS</sequence>
<dbReference type="PANTHER" id="PTHR43268">
    <property type="entry name" value="THIOSULFATE SULFURTRANSFERASE/RHODANESE-LIKE DOMAIN-CONTAINING PROTEIN 2"/>
    <property type="match status" value="1"/>
</dbReference>
<protein>
    <recommendedName>
        <fullName evidence="1">Thiosulfate sulfurtransferase/rhodanese-like domain-containing protein 2</fullName>
    </recommendedName>
</protein>
<evidence type="ECO:0000256" key="1">
    <source>
        <dbReference type="ARBA" id="ARBA00069711"/>
    </source>
</evidence>
<dbReference type="FunFam" id="3.40.250.10:FF:000022">
    <property type="entry name" value="Thiosulfate sulfurtransferase/rhodanese-like domain-containing protein 2"/>
    <property type="match status" value="1"/>
</dbReference>
<dbReference type="OrthoDB" id="25002at2759"/>
<proteinExistence type="predicted"/>
<dbReference type="InterPro" id="IPR022111">
    <property type="entry name" value="Rhodanese_C"/>
</dbReference>
<dbReference type="InterPro" id="IPR001763">
    <property type="entry name" value="Rhodanese-like_dom"/>
</dbReference>
<dbReference type="KEGG" id="spu:115918311"/>
<dbReference type="InterPro" id="IPR020936">
    <property type="entry name" value="TrhO"/>
</dbReference>
<reference evidence="3" key="2">
    <citation type="submission" date="2021-01" db="UniProtKB">
        <authorList>
            <consortium name="EnsemblMetazoa"/>
        </authorList>
    </citation>
    <scope>IDENTIFICATION</scope>
</reference>
<dbReference type="PANTHER" id="PTHR43268:SF6">
    <property type="entry name" value="THIOSULFATE SULFURTRANSFERASE_RHODANESE-LIKE DOMAIN-CONTAINING PROTEIN 2"/>
    <property type="match status" value="1"/>
</dbReference>
<dbReference type="Gene3D" id="3.30.70.100">
    <property type="match status" value="1"/>
</dbReference>
<dbReference type="Pfam" id="PF23949">
    <property type="entry name" value="TSTD2_N"/>
    <property type="match status" value="1"/>
</dbReference>
<evidence type="ECO:0000313" key="4">
    <source>
        <dbReference type="Proteomes" id="UP000007110"/>
    </source>
</evidence>
<dbReference type="Pfam" id="PF12368">
    <property type="entry name" value="Rhodanese_C"/>
    <property type="match status" value="1"/>
</dbReference>
<reference evidence="4" key="1">
    <citation type="submission" date="2015-02" db="EMBL/GenBank/DDBJ databases">
        <title>Genome sequencing for Strongylocentrotus purpuratus.</title>
        <authorList>
            <person name="Murali S."/>
            <person name="Liu Y."/>
            <person name="Vee V."/>
            <person name="English A."/>
            <person name="Wang M."/>
            <person name="Skinner E."/>
            <person name="Han Y."/>
            <person name="Muzny D.M."/>
            <person name="Worley K.C."/>
            <person name="Gibbs R.A."/>
        </authorList>
    </citation>
    <scope>NUCLEOTIDE SEQUENCE</scope>
</reference>
<dbReference type="Proteomes" id="UP000007110">
    <property type="component" value="Unassembled WGS sequence"/>
</dbReference>
<dbReference type="Pfam" id="PF17773">
    <property type="entry name" value="UPF0176_N"/>
    <property type="match status" value="1"/>
</dbReference>
<dbReference type="EnsemblMetazoa" id="XM_030973053">
    <property type="protein sequence ID" value="XP_030828913"/>
    <property type="gene ID" value="LOC115918311"/>
</dbReference>
<dbReference type="SUPFAM" id="SSF52821">
    <property type="entry name" value="Rhodanese/Cell cycle control phosphatase"/>
    <property type="match status" value="1"/>
</dbReference>
<dbReference type="Gene3D" id="3.40.250.10">
    <property type="entry name" value="Rhodanese-like domain"/>
    <property type="match status" value="1"/>
</dbReference>
<dbReference type="InParanoid" id="A0A7M7N0J4"/>
<keyword evidence="4" id="KW-1185">Reference proteome</keyword>
<dbReference type="PROSITE" id="PS50206">
    <property type="entry name" value="RHODANESE_3"/>
    <property type="match status" value="1"/>
</dbReference>
<dbReference type="SMART" id="SM00450">
    <property type="entry name" value="RHOD"/>
    <property type="match status" value="1"/>
</dbReference>
<dbReference type="InterPro" id="IPR036873">
    <property type="entry name" value="Rhodanese-like_dom_sf"/>
</dbReference>
<dbReference type="InterPro" id="IPR057944">
    <property type="entry name" value="TSTD2_N"/>
</dbReference>
<dbReference type="InterPro" id="IPR040503">
    <property type="entry name" value="TRHO_N"/>
</dbReference>
<evidence type="ECO:0000313" key="3">
    <source>
        <dbReference type="EnsemblMetazoa" id="XP_030828913"/>
    </source>
</evidence>
<dbReference type="RefSeq" id="XP_030828913.1">
    <property type="nucleotide sequence ID" value="XM_030973053.1"/>
</dbReference>
<dbReference type="Pfam" id="PF00581">
    <property type="entry name" value="Rhodanese"/>
    <property type="match status" value="1"/>
</dbReference>
<name>A0A7M7N0J4_STRPU</name>
<feature type="domain" description="Rhodanese" evidence="2">
    <location>
        <begin position="295"/>
        <end position="390"/>
    </location>
</feature>
<accession>A0A7M7N0J4</accession>
<evidence type="ECO:0000259" key="2">
    <source>
        <dbReference type="PROSITE" id="PS50206"/>
    </source>
</evidence>
<dbReference type="GeneID" id="115918311"/>
<dbReference type="CDD" id="cd01518">
    <property type="entry name" value="RHOD_YceA"/>
    <property type="match status" value="1"/>
</dbReference>
<dbReference type="OMA" id="ERYAIAY"/>
<dbReference type="AlphaFoldDB" id="A0A7M7N0J4"/>
<organism evidence="3 4">
    <name type="scientific">Strongylocentrotus purpuratus</name>
    <name type="common">Purple sea urchin</name>
    <dbReference type="NCBI Taxonomy" id="7668"/>
    <lineage>
        <taxon>Eukaryota</taxon>
        <taxon>Metazoa</taxon>
        <taxon>Echinodermata</taxon>
        <taxon>Eleutherozoa</taxon>
        <taxon>Echinozoa</taxon>
        <taxon>Echinoidea</taxon>
        <taxon>Euechinoidea</taxon>
        <taxon>Echinacea</taxon>
        <taxon>Camarodonta</taxon>
        <taxon>Echinidea</taxon>
        <taxon>Strongylocentrotidae</taxon>
        <taxon>Strongylocentrotus</taxon>
    </lineage>
</organism>